<dbReference type="Proteomes" id="UP000193484">
    <property type="component" value="Unassembled WGS sequence"/>
</dbReference>
<dbReference type="EMBL" id="LQOJ01000021">
    <property type="protein sequence ID" value="ORV06312.1"/>
    <property type="molecule type" value="Genomic_DNA"/>
</dbReference>
<protein>
    <submittedName>
        <fullName evidence="1">Antitoxin</fullName>
    </submittedName>
</protein>
<dbReference type="RefSeq" id="WP_085093956.1">
    <property type="nucleotide sequence ID" value="NZ_AP022603.1"/>
</dbReference>
<dbReference type="OrthoDB" id="557859at2"/>
<dbReference type="AlphaFoldDB" id="A0A1X1RHF3"/>
<dbReference type="STRING" id="1793.AWC04_05585"/>
<accession>A0A1X1RHF3</accession>
<gene>
    <name evidence="1" type="ORF">AWC04_05585</name>
</gene>
<dbReference type="Gene3D" id="3.40.1620.10">
    <property type="entry name" value="YefM-like domain"/>
    <property type="match status" value="1"/>
</dbReference>
<dbReference type="InterPro" id="IPR051416">
    <property type="entry name" value="phD-YefM_TA_antitoxins"/>
</dbReference>
<dbReference type="GO" id="GO:0097351">
    <property type="term" value="F:toxin sequestering activity"/>
    <property type="evidence" value="ECO:0007669"/>
    <property type="project" value="TreeGrafter"/>
</dbReference>
<name>A0A1X1RHF3_MYCFA</name>
<comment type="caution">
    <text evidence="1">The sequence shown here is derived from an EMBL/GenBank/DDBJ whole genome shotgun (WGS) entry which is preliminary data.</text>
</comment>
<evidence type="ECO:0000313" key="1">
    <source>
        <dbReference type="EMBL" id="ORV06312.1"/>
    </source>
</evidence>
<evidence type="ECO:0000313" key="2">
    <source>
        <dbReference type="Proteomes" id="UP000193484"/>
    </source>
</evidence>
<proteinExistence type="predicted"/>
<dbReference type="PANTHER" id="PTHR35377:SF5">
    <property type="entry name" value="ANTITOXIN VAPB46"/>
    <property type="match status" value="1"/>
</dbReference>
<dbReference type="PANTHER" id="PTHR35377">
    <property type="entry name" value="ANTITOXIN VAPB49-RELATED-RELATED"/>
    <property type="match status" value="1"/>
</dbReference>
<keyword evidence="2" id="KW-1185">Reference proteome</keyword>
<reference evidence="1 2" key="1">
    <citation type="submission" date="2016-01" db="EMBL/GenBank/DDBJ databases">
        <title>The new phylogeny of the genus Mycobacterium.</title>
        <authorList>
            <person name="Tarcisio F."/>
            <person name="Conor M."/>
            <person name="Antonella G."/>
            <person name="Elisabetta G."/>
            <person name="Giulia F.S."/>
            <person name="Sara T."/>
            <person name="Anna F."/>
            <person name="Clotilde B."/>
            <person name="Roberto B."/>
            <person name="Veronica D.S."/>
            <person name="Fabio R."/>
            <person name="Monica P."/>
            <person name="Olivier J."/>
            <person name="Enrico T."/>
            <person name="Nicola S."/>
        </authorList>
    </citation>
    <scope>NUCLEOTIDE SEQUENCE [LARGE SCALE GENOMIC DNA]</scope>
    <source>
        <strain evidence="1 2">DSM 44179</strain>
    </source>
</reference>
<dbReference type="NCBIfam" id="TIGR01552">
    <property type="entry name" value="phd_fam"/>
    <property type="match status" value="1"/>
</dbReference>
<sequence>MGEVSIRTLNQETSKVLARVKSGEEITLTERGVVVARITPATASPLAALISAERVRPASRTGAAPRPTIPAHDGVDSADVLSRMRDDERY</sequence>
<organism evidence="1 2">
    <name type="scientific">Mycolicibacterium fallax</name>
    <name type="common">Mycobacterium fallax</name>
    <dbReference type="NCBI Taxonomy" id="1793"/>
    <lineage>
        <taxon>Bacteria</taxon>
        <taxon>Bacillati</taxon>
        <taxon>Actinomycetota</taxon>
        <taxon>Actinomycetes</taxon>
        <taxon>Mycobacteriales</taxon>
        <taxon>Mycobacteriaceae</taxon>
        <taxon>Mycolicibacterium</taxon>
    </lineage>
</organism>